<comment type="caution">
    <text evidence="1">The sequence shown here is derived from an EMBL/GenBank/DDBJ whole genome shotgun (WGS) entry which is preliminary data.</text>
</comment>
<organism evidence="1 2">
    <name type="scientific">Elysia marginata</name>
    <dbReference type="NCBI Taxonomy" id="1093978"/>
    <lineage>
        <taxon>Eukaryota</taxon>
        <taxon>Metazoa</taxon>
        <taxon>Spiralia</taxon>
        <taxon>Lophotrochozoa</taxon>
        <taxon>Mollusca</taxon>
        <taxon>Gastropoda</taxon>
        <taxon>Heterobranchia</taxon>
        <taxon>Euthyneura</taxon>
        <taxon>Panpulmonata</taxon>
        <taxon>Sacoglossa</taxon>
        <taxon>Placobranchoidea</taxon>
        <taxon>Plakobranchidae</taxon>
        <taxon>Elysia</taxon>
    </lineage>
</organism>
<name>A0AAV4IYB2_9GAST</name>
<protein>
    <submittedName>
        <fullName evidence="1">Uncharacterized protein</fullName>
    </submittedName>
</protein>
<evidence type="ECO:0000313" key="1">
    <source>
        <dbReference type="EMBL" id="GFS14423.1"/>
    </source>
</evidence>
<proteinExistence type="predicted"/>
<sequence length="88" mass="10181">MEIIKPSNLSSHVKRRVRVRYRRLKADVQTSIDMLHSTLSSDHDMGTRKSSQELKMDPLLKLHVPAKRKQGTPNHRRLCNVVCEPNIP</sequence>
<gene>
    <name evidence="1" type="ORF">ElyMa_006746100</name>
</gene>
<accession>A0AAV4IYB2</accession>
<dbReference type="EMBL" id="BMAT01013516">
    <property type="protein sequence ID" value="GFS14423.1"/>
    <property type="molecule type" value="Genomic_DNA"/>
</dbReference>
<dbReference type="Proteomes" id="UP000762676">
    <property type="component" value="Unassembled WGS sequence"/>
</dbReference>
<keyword evidence="2" id="KW-1185">Reference proteome</keyword>
<evidence type="ECO:0000313" key="2">
    <source>
        <dbReference type="Proteomes" id="UP000762676"/>
    </source>
</evidence>
<reference evidence="1 2" key="1">
    <citation type="journal article" date="2021" name="Elife">
        <title>Chloroplast acquisition without the gene transfer in kleptoplastic sea slugs, Plakobranchus ocellatus.</title>
        <authorList>
            <person name="Maeda T."/>
            <person name="Takahashi S."/>
            <person name="Yoshida T."/>
            <person name="Shimamura S."/>
            <person name="Takaki Y."/>
            <person name="Nagai Y."/>
            <person name="Toyoda A."/>
            <person name="Suzuki Y."/>
            <person name="Arimoto A."/>
            <person name="Ishii H."/>
            <person name="Satoh N."/>
            <person name="Nishiyama T."/>
            <person name="Hasebe M."/>
            <person name="Maruyama T."/>
            <person name="Minagawa J."/>
            <person name="Obokata J."/>
            <person name="Shigenobu S."/>
        </authorList>
    </citation>
    <scope>NUCLEOTIDE SEQUENCE [LARGE SCALE GENOMIC DNA]</scope>
</reference>
<dbReference type="AlphaFoldDB" id="A0AAV4IYB2"/>